<sequence>MDYKFVLFLINLKKKKLRNTGYFPENWYKDKAKKLGLNPSFLI</sequence>
<accession>F0IJ99</accession>
<protein>
    <submittedName>
        <fullName evidence="1">Uncharacterized protein</fullName>
    </submittedName>
</protein>
<evidence type="ECO:0000313" key="2">
    <source>
        <dbReference type="Proteomes" id="UP000003530"/>
    </source>
</evidence>
<name>F0IJ99_STRSA</name>
<dbReference type="AlphaFoldDB" id="F0IJ99"/>
<comment type="caution">
    <text evidence="1">The sequence shown here is derived from an EMBL/GenBank/DDBJ whole genome shotgun (WGS) entry which is preliminary data.</text>
</comment>
<proteinExistence type="predicted"/>
<dbReference type="EMBL" id="AEXY01000004">
    <property type="protein sequence ID" value="EGD37170.1"/>
    <property type="molecule type" value="Genomic_DNA"/>
</dbReference>
<dbReference type="HOGENOM" id="CLU_3240424_0_0_9"/>
<organism evidence="1 2">
    <name type="scientific">Streptococcus sanguinis SK150</name>
    <dbReference type="NCBI Taxonomy" id="888811"/>
    <lineage>
        <taxon>Bacteria</taxon>
        <taxon>Bacillati</taxon>
        <taxon>Bacillota</taxon>
        <taxon>Bacilli</taxon>
        <taxon>Lactobacillales</taxon>
        <taxon>Streptococcaceae</taxon>
        <taxon>Streptococcus</taxon>
    </lineage>
</organism>
<dbReference type="PATRIC" id="fig|888811.3.peg.194"/>
<reference evidence="1 2" key="1">
    <citation type="submission" date="2011-02" db="EMBL/GenBank/DDBJ databases">
        <authorList>
            <person name="Muzny D."/>
            <person name="Qin X."/>
            <person name="Deng J."/>
            <person name="Jiang H."/>
            <person name="Liu Y."/>
            <person name="Qu J."/>
            <person name="Song X.-Z."/>
            <person name="Zhang L."/>
            <person name="Thornton R."/>
            <person name="Coyle M."/>
            <person name="Francisco L."/>
            <person name="Jackson L."/>
            <person name="Javaid M."/>
            <person name="Korchina V."/>
            <person name="Kovar C."/>
            <person name="Mata R."/>
            <person name="Mathew T."/>
            <person name="Ngo R."/>
            <person name="Nguyen L."/>
            <person name="Nguyen N."/>
            <person name="Okwuonu G."/>
            <person name="Ongeri F."/>
            <person name="Pham C."/>
            <person name="Simmons D."/>
            <person name="Wilczek-Boney K."/>
            <person name="Hale W."/>
            <person name="Jakkamsetti A."/>
            <person name="Pham P."/>
            <person name="Ruth R."/>
            <person name="San Lucas F."/>
            <person name="Warren J."/>
            <person name="Zhang J."/>
            <person name="Zhao Z."/>
            <person name="Zhou C."/>
            <person name="Zhu D."/>
            <person name="Lee S."/>
            <person name="Bess C."/>
            <person name="Blankenburg K."/>
            <person name="Forbes L."/>
            <person name="Fu Q."/>
            <person name="Gubbala S."/>
            <person name="Hirani K."/>
            <person name="Jayaseelan J.C."/>
            <person name="Lara F."/>
            <person name="Munidasa M."/>
            <person name="Palculict T."/>
            <person name="Patil S."/>
            <person name="Pu L.-L."/>
            <person name="Saada N."/>
            <person name="Tang L."/>
            <person name="Weissenberger G."/>
            <person name="Zhu Y."/>
            <person name="Hemphill L."/>
            <person name="Shang Y."/>
            <person name="Youmans B."/>
            <person name="Ayvaz T."/>
            <person name="Ross M."/>
            <person name="Santibanez J."/>
            <person name="Aqrawi P."/>
            <person name="Gross S."/>
            <person name="Joshi V."/>
            <person name="Fowler G."/>
            <person name="Nazareth L."/>
            <person name="Reid J."/>
            <person name="Worley K."/>
            <person name="Petrosino J."/>
            <person name="Highlander S."/>
            <person name="Gibbs R."/>
        </authorList>
    </citation>
    <scope>NUCLEOTIDE SEQUENCE [LARGE SCALE GENOMIC DNA]</scope>
    <source>
        <strain evidence="1 2">SK150</strain>
    </source>
</reference>
<dbReference type="Proteomes" id="UP000003530">
    <property type="component" value="Unassembled WGS sequence"/>
</dbReference>
<evidence type="ECO:0000313" key="1">
    <source>
        <dbReference type="EMBL" id="EGD37170.1"/>
    </source>
</evidence>
<gene>
    <name evidence="1" type="ORF">HMPREF9383_0201</name>
</gene>